<dbReference type="OrthoDB" id="9804026at2"/>
<dbReference type="InterPro" id="IPR050680">
    <property type="entry name" value="YpeA/RimI_acetyltransf"/>
</dbReference>
<keyword evidence="5" id="KW-1185">Reference proteome</keyword>
<evidence type="ECO:0000259" key="3">
    <source>
        <dbReference type="PROSITE" id="PS51186"/>
    </source>
</evidence>
<name>A0A0D5LX57_MAREN</name>
<dbReference type="CDD" id="cd04301">
    <property type="entry name" value="NAT_SF"/>
    <property type="match status" value="1"/>
</dbReference>
<protein>
    <submittedName>
        <fullName evidence="4">Alanine acetyltransferase</fullName>
    </submittedName>
</protein>
<evidence type="ECO:0000256" key="2">
    <source>
        <dbReference type="ARBA" id="ARBA00023315"/>
    </source>
</evidence>
<dbReference type="EMBL" id="CP010803">
    <property type="protein sequence ID" value="AJY48372.1"/>
    <property type="molecule type" value="Genomic_DNA"/>
</dbReference>
<dbReference type="SUPFAM" id="SSF55729">
    <property type="entry name" value="Acyl-CoA N-acyltransferases (Nat)"/>
    <property type="match status" value="1"/>
</dbReference>
<evidence type="ECO:0000313" key="5">
    <source>
        <dbReference type="Proteomes" id="UP000032611"/>
    </source>
</evidence>
<proteinExistence type="predicted"/>
<dbReference type="InterPro" id="IPR016181">
    <property type="entry name" value="Acyl_CoA_acyltransferase"/>
</dbReference>
<accession>A0A0D5LX57</accession>
<dbReference type="GO" id="GO:0016747">
    <property type="term" value="F:acyltransferase activity, transferring groups other than amino-acyl groups"/>
    <property type="evidence" value="ECO:0007669"/>
    <property type="project" value="InterPro"/>
</dbReference>
<dbReference type="InterPro" id="IPR000182">
    <property type="entry name" value="GNAT_dom"/>
</dbReference>
<sequence>MIPTFWRRHAEFEHFPLEDEHLGLAAELHRQRFTHAWSAGELRKLLGQKPVFGFIMRQTNRVIRPPASGFVLARSVDEEAEILTICTDARHARSGIGWRLMMAAMTEARARGATYMLLEVDALNQPAIGLYRKLGFVEVGRRKAYYAHADGSRSSALVMRRELG</sequence>
<dbReference type="RefSeq" id="WP_045685535.1">
    <property type="nucleotide sequence ID" value="NZ_CP010803.1"/>
</dbReference>
<organism evidence="4 5">
    <name type="scientific">Martelella endophytica</name>
    <dbReference type="NCBI Taxonomy" id="1486262"/>
    <lineage>
        <taxon>Bacteria</taxon>
        <taxon>Pseudomonadati</taxon>
        <taxon>Pseudomonadota</taxon>
        <taxon>Alphaproteobacteria</taxon>
        <taxon>Hyphomicrobiales</taxon>
        <taxon>Aurantimonadaceae</taxon>
        <taxon>Martelella</taxon>
    </lineage>
</organism>
<dbReference type="AlphaFoldDB" id="A0A0D5LX57"/>
<dbReference type="Gene3D" id="3.40.630.30">
    <property type="match status" value="1"/>
</dbReference>
<dbReference type="Pfam" id="PF00583">
    <property type="entry name" value="Acetyltransf_1"/>
    <property type="match status" value="1"/>
</dbReference>
<keyword evidence="1 4" id="KW-0808">Transferase</keyword>
<feature type="domain" description="N-acetyltransferase" evidence="3">
    <location>
        <begin position="12"/>
        <end position="164"/>
    </location>
</feature>
<dbReference type="PANTHER" id="PTHR43420">
    <property type="entry name" value="ACETYLTRANSFERASE"/>
    <property type="match status" value="1"/>
</dbReference>
<dbReference type="PATRIC" id="fig|1486262.3.peg.4039"/>
<evidence type="ECO:0000313" key="4">
    <source>
        <dbReference type="EMBL" id="AJY48372.1"/>
    </source>
</evidence>
<dbReference type="PANTHER" id="PTHR43420:SF12">
    <property type="entry name" value="N-ACETYLTRANSFERASE DOMAIN-CONTAINING PROTEIN"/>
    <property type="match status" value="1"/>
</dbReference>
<reference evidence="4 5" key="1">
    <citation type="journal article" date="2015" name="Genome Announc.">
        <title>Complete genome sequence of Martelella endophytica YC6887, which has antifungal activity associated with a halophyte.</title>
        <authorList>
            <person name="Khan A."/>
            <person name="Khan H."/>
            <person name="Chung E.J."/>
            <person name="Hossain M.T."/>
            <person name="Chung Y.R."/>
        </authorList>
    </citation>
    <scope>NUCLEOTIDE SEQUENCE [LARGE SCALE GENOMIC DNA]</scope>
    <source>
        <strain evidence="4">YC6887</strain>
    </source>
</reference>
<keyword evidence="2" id="KW-0012">Acyltransferase</keyword>
<dbReference type="KEGG" id="mey:TM49_19525"/>
<dbReference type="Proteomes" id="UP000032611">
    <property type="component" value="Chromosome"/>
</dbReference>
<gene>
    <name evidence="4" type="ORF">TM49_19525</name>
</gene>
<dbReference type="HOGENOM" id="CLU_013985_23_2_5"/>
<evidence type="ECO:0000256" key="1">
    <source>
        <dbReference type="ARBA" id="ARBA00022679"/>
    </source>
</evidence>
<dbReference type="STRING" id="1486262.TM49_19525"/>
<dbReference type="PROSITE" id="PS51186">
    <property type="entry name" value="GNAT"/>
    <property type="match status" value="1"/>
</dbReference>